<dbReference type="InterPro" id="IPR002204">
    <property type="entry name" value="3-OH-isobutyrate_DH-rel_CS"/>
</dbReference>
<dbReference type="Pfam" id="PF03446">
    <property type="entry name" value="NAD_binding_2"/>
    <property type="match status" value="1"/>
</dbReference>
<name>A0A8G2FL19_ACIRU</name>
<dbReference type="AlphaFoldDB" id="A0A8G2FL19"/>
<dbReference type="InterPro" id="IPR015815">
    <property type="entry name" value="HIBADH-related"/>
</dbReference>
<keyword evidence="1" id="KW-0560">Oxidoreductase</keyword>
<evidence type="ECO:0000313" key="7">
    <source>
        <dbReference type="Proteomes" id="UP000186308"/>
    </source>
</evidence>
<dbReference type="InterPro" id="IPR008927">
    <property type="entry name" value="6-PGluconate_DH-like_C_sf"/>
</dbReference>
<dbReference type="Pfam" id="PF14833">
    <property type="entry name" value="NAD_binding_11"/>
    <property type="match status" value="1"/>
</dbReference>
<gene>
    <name evidence="6" type="ORF">SAMN05421828_101138</name>
</gene>
<dbReference type="PIRSF" id="PIRSF000103">
    <property type="entry name" value="HIBADH"/>
    <property type="match status" value="1"/>
</dbReference>
<dbReference type="InterPro" id="IPR051265">
    <property type="entry name" value="HIBADH-related_NP60_sf"/>
</dbReference>
<dbReference type="PANTHER" id="PTHR43580:SF2">
    <property type="entry name" value="CYTOKINE-LIKE NUCLEAR FACTOR N-PAC"/>
    <property type="match status" value="1"/>
</dbReference>
<dbReference type="GO" id="GO:0016054">
    <property type="term" value="P:organic acid catabolic process"/>
    <property type="evidence" value="ECO:0007669"/>
    <property type="project" value="UniProtKB-ARBA"/>
</dbReference>
<dbReference type="Gene3D" id="3.40.50.720">
    <property type="entry name" value="NAD(P)-binding Rossmann-like Domain"/>
    <property type="match status" value="1"/>
</dbReference>
<accession>A0A8G2FL19</accession>
<feature type="domain" description="3-hydroxyisobutyrate dehydrogenase-like NAD-binding" evidence="5">
    <location>
        <begin position="165"/>
        <end position="286"/>
    </location>
</feature>
<dbReference type="PANTHER" id="PTHR43580">
    <property type="entry name" value="OXIDOREDUCTASE GLYR1-RELATED"/>
    <property type="match status" value="1"/>
</dbReference>
<keyword evidence="2" id="KW-0520">NAD</keyword>
<dbReference type="Proteomes" id="UP000186308">
    <property type="component" value="Unassembled WGS sequence"/>
</dbReference>
<dbReference type="GO" id="GO:0050661">
    <property type="term" value="F:NADP binding"/>
    <property type="evidence" value="ECO:0007669"/>
    <property type="project" value="InterPro"/>
</dbReference>
<dbReference type="EMBL" id="FTNE01000001">
    <property type="protein sequence ID" value="SIQ06511.1"/>
    <property type="molecule type" value="Genomic_DNA"/>
</dbReference>
<evidence type="ECO:0000256" key="3">
    <source>
        <dbReference type="PIRSR" id="PIRSR000103-1"/>
    </source>
</evidence>
<feature type="active site" evidence="3">
    <location>
        <position position="170"/>
    </location>
</feature>
<protein>
    <submittedName>
        <fullName evidence="6">3-hydroxyisobutyrate dehydrogenase/2-hydroxy-3-oxopropionate reductase</fullName>
    </submittedName>
</protein>
<dbReference type="InterPro" id="IPR013328">
    <property type="entry name" value="6PGD_dom2"/>
</dbReference>
<dbReference type="PROSITE" id="PS00895">
    <property type="entry name" value="3_HYDROXYISOBUT_DH"/>
    <property type="match status" value="1"/>
</dbReference>
<dbReference type="SUPFAM" id="SSF48179">
    <property type="entry name" value="6-phosphogluconate dehydrogenase C-terminal domain-like"/>
    <property type="match status" value="1"/>
</dbReference>
<dbReference type="GO" id="GO:0016491">
    <property type="term" value="F:oxidoreductase activity"/>
    <property type="evidence" value="ECO:0007669"/>
    <property type="project" value="UniProtKB-KW"/>
</dbReference>
<feature type="domain" description="6-phosphogluconate dehydrogenase NADP-binding" evidence="4">
    <location>
        <begin position="4"/>
        <end position="155"/>
    </location>
</feature>
<evidence type="ECO:0000256" key="1">
    <source>
        <dbReference type="ARBA" id="ARBA00023002"/>
    </source>
</evidence>
<dbReference type="OrthoDB" id="7340804at2"/>
<comment type="caution">
    <text evidence="6">The sequence shown here is derived from an EMBL/GenBank/DDBJ whole genome shotgun (WGS) entry which is preliminary data.</text>
</comment>
<evidence type="ECO:0000259" key="5">
    <source>
        <dbReference type="Pfam" id="PF14833"/>
    </source>
</evidence>
<evidence type="ECO:0000256" key="2">
    <source>
        <dbReference type="ARBA" id="ARBA00023027"/>
    </source>
</evidence>
<dbReference type="SUPFAM" id="SSF51735">
    <property type="entry name" value="NAD(P)-binding Rossmann-fold domains"/>
    <property type="match status" value="1"/>
</dbReference>
<proteinExistence type="predicted"/>
<keyword evidence="7" id="KW-1185">Reference proteome</keyword>
<sequence length="292" mass="30127">MSVRVGMVGLGRMGAAMAARLIERGHQVSGWNRTASRASAIQGLTVKASPAETVASADIVIVMLLDEEAARPVYHGDAGLLAADLKDTVILDMSTLKPRDMLANAEAVRAVGGAFVACPVGGTVGPARAGKLLGLAGGEAAAIERALPVLHDLCDRIERFAEPEAASAMKLAINLPLLAAFQALGESILMTRDYGIGADRVVSIIGQSPGGAPAIGLRREAILSEIGGKPASVVGFSLDAVEKDLRLIDEVGGEAGFDLPLALSVRGQVHDAVREGWGERDLAALAAFNLRA</sequence>
<dbReference type="InterPro" id="IPR029154">
    <property type="entry name" value="HIBADH-like_NADP-bd"/>
</dbReference>
<evidence type="ECO:0000313" key="6">
    <source>
        <dbReference type="EMBL" id="SIQ06511.1"/>
    </source>
</evidence>
<dbReference type="RefSeq" id="WP_029311470.1">
    <property type="nucleotide sequence ID" value="NZ_FTNE01000001.1"/>
</dbReference>
<organism evidence="6 7">
    <name type="scientific">Acidiphilium rubrum</name>
    <dbReference type="NCBI Taxonomy" id="526"/>
    <lineage>
        <taxon>Bacteria</taxon>
        <taxon>Pseudomonadati</taxon>
        <taxon>Pseudomonadota</taxon>
        <taxon>Alphaproteobacteria</taxon>
        <taxon>Acetobacterales</taxon>
        <taxon>Acidocellaceae</taxon>
        <taxon>Acidiphilium</taxon>
    </lineage>
</organism>
<dbReference type="InterPro" id="IPR006115">
    <property type="entry name" value="6PGDH_NADP-bd"/>
</dbReference>
<dbReference type="GO" id="GO:0051287">
    <property type="term" value="F:NAD binding"/>
    <property type="evidence" value="ECO:0007669"/>
    <property type="project" value="InterPro"/>
</dbReference>
<reference evidence="6 7" key="1">
    <citation type="submission" date="2017-01" db="EMBL/GenBank/DDBJ databases">
        <authorList>
            <person name="Varghese N."/>
            <person name="Submissions S."/>
        </authorList>
    </citation>
    <scope>NUCLEOTIDE SEQUENCE [LARGE SCALE GENOMIC DNA]</scope>
    <source>
        <strain evidence="6 7">ATCC 35905</strain>
    </source>
</reference>
<dbReference type="InterPro" id="IPR036291">
    <property type="entry name" value="NAD(P)-bd_dom_sf"/>
</dbReference>
<dbReference type="Gene3D" id="1.10.1040.10">
    <property type="entry name" value="N-(1-d-carboxylethyl)-l-norvaline Dehydrogenase, domain 2"/>
    <property type="match status" value="1"/>
</dbReference>
<evidence type="ECO:0000259" key="4">
    <source>
        <dbReference type="Pfam" id="PF03446"/>
    </source>
</evidence>